<dbReference type="InterPro" id="IPR023186">
    <property type="entry name" value="IUNH"/>
</dbReference>
<keyword evidence="1 4" id="KW-0378">Hydrolase</keyword>
<proteinExistence type="predicted"/>
<evidence type="ECO:0000259" key="3">
    <source>
        <dbReference type="Pfam" id="PF01156"/>
    </source>
</evidence>
<organism evidence="4 5">
    <name type="scientific">Cohnella phaseoli</name>
    <dbReference type="NCBI Taxonomy" id="456490"/>
    <lineage>
        <taxon>Bacteria</taxon>
        <taxon>Bacillati</taxon>
        <taxon>Bacillota</taxon>
        <taxon>Bacilli</taxon>
        <taxon>Bacillales</taxon>
        <taxon>Paenibacillaceae</taxon>
        <taxon>Cohnella</taxon>
    </lineage>
</organism>
<evidence type="ECO:0000256" key="1">
    <source>
        <dbReference type="ARBA" id="ARBA00022801"/>
    </source>
</evidence>
<dbReference type="Proteomes" id="UP000256977">
    <property type="component" value="Unassembled WGS sequence"/>
</dbReference>
<dbReference type="AlphaFoldDB" id="A0A3D9IS11"/>
<evidence type="ECO:0000256" key="2">
    <source>
        <dbReference type="ARBA" id="ARBA00023295"/>
    </source>
</evidence>
<gene>
    <name evidence="4" type="ORF">DFP98_122107</name>
</gene>
<dbReference type="GO" id="GO:0005829">
    <property type="term" value="C:cytosol"/>
    <property type="evidence" value="ECO:0007669"/>
    <property type="project" value="TreeGrafter"/>
</dbReference>
<accession>A0A3D9IS11</accession>
<dbReference type="GO" id="GO:0006152">
    <property type="term" value="P:purine nucleoside catabolic process"/>
    <property type="evidence" value="ECO:0007669"/>
    <property type="project" value="TreeGrafter"/>
</dbReference>
<comment type="caution">
    <text evidence="4">The sequence shown here is derived from an EMBL/GenBank/DDBJ whole genome shotgun (WGS) entry which is preliminary data.</text>
</comment>
<keyword evidence="2" id="KW-0326">Glycosidase</keyword>
<evidence type="ECO:0000313" key="4">
    <source>
        <dbReference type="EMBL" id="RED64554.1"/>
    </source>
</evidence>
<dbReference type="InterPro" id="IPR001910">
    <property type="entry name" value="Inosine/uridine_hydrolase_dom"/>
</dbReference>
<keyword evidence="5" id="KW-1185">Reference proteome</keyword>
<dbReference type="SUPFAM" id="SSF53590">
    <property type="entry name" value="Nucleoside hydrolase"/>
    <property type="match status" value="1"/>
</dbReference>
<dbReference type="InterPro" id="IPR036452">
    <property type="entry name" value="Ribo_hydro-like"/>
</dbReference>
<name>A0A3D9IS11_9BACL</name>
<evidence type="ECO:0000313" key="5">
    <source>
        <dbReference type="Proteomes" id="UP000256977"/>
    </source>
</evidence>
<sequence>MPTSFPKLSEQLRLSRLEPPTGKVNMVLDTDTFNEIDDQFAVAYSLLSKNKLNLQAIYAAPFFNEKSSGPKDGMEKSYQEILDILERMDHPAEGFAFRGSEQYLPADGTPVDSPAARDLVEKALRTPDEEVLYVVAIGAITNVASAILMEPKIIEKIVVVWLGGHTLDWPDTNEFNLIQDIPAARVVLDCGVPLVLVPCVGVASHLITTLPEINQYVKGKGRIGDFLAQRFEECSDDHYAYSRVIWDISVVAWLIDAEFIPSCLVHSPIVTDQGTWSRSPTRHWIRIALFADRNRVFKDLFSKLEQYAGEGEGEKR</sequence>
<reference evidence="4 5" key="1">
    <citation type="submission" date="2018-07" db="EMBL/GenBank/DDBJ databases">
        <title>Genomic Encyclopedia of Type Strains, Phase III (KMG-III): the genomes of soil and plant-associated and newly described type strains.</title>
        <authorList>
            <person name="Whitman W."/>
        </authorList>
    </citation>
    <scope>NUCLEOTIDE SEQUENCE [LARGE SCALE GENOMIC DNA]</scope>
    <source>
        <strain evidence="4 5">CECT 7287</strain>
    </source>
</reference>
<dbReference type="RefSeq" id="WP_116063281.1">
    <property type="nucleotide sequence ID" value="NZ_QRDZ01000022.1"/>
</dbReference>
<dbReference type="OrthoDB" id="2530052at2"/>
<dbReference type="GO" id="GO:0008477">
    <property type="term" value="F:purine nucleosidase activity"/>
    <property type="evidence" value="ECO:0007669"/>
    <property type="project" value="TreeGrafter"/>
</dbReference>
<protein>
    <submittedName>
        <fullName evidence="4">Inosine-uridine nucleoside N-ribohydrolase</fullName>
    </submittedName>
</protein>
<dbReference type="PANTHER" id="PTHR12304:SF4">
    <property type="entry name" value="URIDINE NUCLEOSIDASE"/>
    <property type="match status" value="1"/>
</dbReference>
<dbReference type="Gene3D" id="3.90.245.10">
    <property type="entry name" value="Ribonucleoside hydrolase-like"/>
    <property type="match status" value="1"/>
</dbReference>
<dbReference type="Pfam" id="PF01156">
    <property type="entry name" value="IU_nuc_hydro"/>
    <property type="match status" value="1"/>
</dbReference>
<dbReference type="EMBL" id="QRDZ01000022">
    <property type="protein sequence ID" value="RED64554.1"/>
    <property type="molecule type" value="Genomic_DNA"/>
</dbReference>
<dbReference type="PANTHER" id="PTHR12304">
    <property type="entry name" value="INOSINE-URIDINE PREFERRING NUCLEOSIDE HYDROLASE"/>
    <property type="match status" value="1"/>
</dbReference>
<feature type="domain" description="Inosine/uridine-preferring nucleoside hydrolase" evidence="3">
    <location>
        <begin position="27"/>
        <end position="262"/>
    </location>
</feature>